<evidence type="ECO:0000313" key="2">
    <source>
        <dbReference type="EMBL" id="ACB35735.1"/>
    </source>
</evidence>
<accession>B1Y3N2</accession>
<dbReference type="STRING" id="395495.Lcho_3479"/>
<dbReference type="OrthoDB" id="8545738at2"/>
<gene>
    <name evidence="2" type="ordered locus">Lcho_3479</name>
</gene>
<dbReference type="HOGENOM" id="CLU_1228669_0_0_4"/>
<dbReference type="RefSeq" id="WP_012348482.1">
    <property type="nucleotide sequence ID" value="NC_010524.1"/>
</dbReference>
<organism evidence="2 3">
    <name type="scientific">Leptothrix cholodnii (strain ATCC 51168 / LMG 8142 / SP-6)</name>
    <name type="common">Leptothrix discophora (strain SP-6)</name>
    <dbReference type="NCBI Taxonomy" id="395495"/>
    <lineage>
        <taxon>Bacteria</taxon>
        <taxon>Pseudomonadati</taxon>
        <taxon>Pseudomonadota</taxon>
        <taxon>Betaproteobacteria</taxon>
        <taxon>Burkholderiales</taxon>
        <taxon>Sphaerotilaceae</taxon>
        <taxon>Leptothrix</taxon>
    </lineage>
</organism>
<dbReference type="KEGG" id="lch:Lcho_3479"/>
<proteinExistence type="predicted"/>
<evidence type="ECO:0000256" key="1">
    <source>
        <dbReference type="SAM" id="MobiDB-lite"/>
    </source>
</evidence>
<dbReference type="EMBL" id="CP001013">
    <property type="protein sequence ID" value="ACB35735.1"/>
    <property type="molecule type" value="Genomic_DNA"/>
</dbReference>
<name>B1Y3N2_LEPCP</name>
<dbReference type="AlphaFoldDB" id="B1Y3N2"/>
<protein>
    <submittedName>
        <fullName evidence="2">Uncharacterized protein</fullName>
    </submittedName>
</protein>
<evidence type="ECO:0000313" key="3">
    <source>
        <dbReference type="Proteomes" id="UP000001693"/>
    </source>
</evidence>
<keyword evidence="3" id="KW-1185">Reference proteome</keyword>
<sequence length="225" mass="24038">MATSKNTKIQTTPEPAPAALPATADDLARQAKAKAEDEKYFATVMADGTINMMVTQTYLPEFNKATTVEALEKVRQQQVKAIAAGDLTQLEQMLLTQAAALQAMFIDLAVRAKKQNQFDGIQTMTGLALKCAAGSRQAITALAELRMPKTAVFAKQANVTTGPQQVNNGTHPQAGSARAEKIATRPNELLEASHEQRLDTRAQGQGGRADPGARALETVNRATHG</sequence>
<reference evidence="2 3" key="1">
    <citation type="submission" date="2008-03" db="EMBL/GenBank/DDBJ databases">
        <title>Complete sequence of Leptothrix cholodnii SP-6.</title>
        <authorList>
            <consortium name="US DOE Joint Genome Institute"/>
            <person name="Copeland A."/>
            <person name="Lucas S."/>
            <person name="Lapidus A."/>
            <person name="Glavina del Rio T."/>
            <person name="Dalin E."/>
            <person name="Tice H."/>
            <person name="Bruce D."/>
            <person name="Goodwin L."/>
            <person name="Pitluck S."/>
            <person name="Chertkov O."/>
            <person name="Brettin T."/>
            <person name="Detter J.C."/>
            <person name="Han C."/>
            <person name="Kuske C.R."/>
            <person name="Schmutz J."/>
            <person name="Larimer F."/>
            <person name="Land M."/>
            <person name="Hauser L."/>
            <person name="Kyrpides N."/>
            <person name="Lykidis A."/>
            <person name="Emerson D."/>
            <person name="Richardson P."/>
        </authorList>
    </citation>
    <scope>NUCLEOTIDE SEQUENCE [LARGE SCALE GENOMIC DNA]</scope>
    <source>
        <strain evidence="3">ATCC 51168 / LMG 8142 / SP-6</strain>
    </source>
</reference>
<dbReference type="Proteomes" id="UP000001693">
    <property type="component" value="Chromosome"/>
</dbReference>
<dbReference type="eggNOG" id="ENOG5032UIN">
    <property type="taxonomic scope" value="Bacteria"/>
</dbReference>
<feature type="region of interest" description="Disordered" evidence="1">
    <location>
        <begin position="192"/>
        <end position="225"/>
    </location>
</feature>